<dbReference type="Proteomes" id="UP000000495">
    <property type="component" value="Chromosome"/>
</dbReference>
<dbReference type="EMBL" id="FR872580">
    <property type="protein sequence ID" value="CCB85136.1"/>
    <property type="molecule type" value="Genomic_DNA"/>
</dbReference>
<dbReference type="HOGENOM" id="CLU_3331098_0_0_0"/>
<organism evidence="1 2">
    <name type="scientific">Parachlamydia acanthamoebae (strain UV7)</name>
    <dbReference type="NCBI Taxonomy" id="765952"/>
    <lineage>
        <taxon>Bacteria</taxon>
        <taxon>Pseudomonadati</taxon>
        <taxon>Chlamydiota</taxon>
        <taxon>Chlamydiia</taxon>
        <taxon>Parachlamydiales</taxon>
        <taxon>Parachlamydiaceae</taxon>
        <taxon>Parachlamydia</taxon>
    </lineage>
</organism>
<reference evidence="1 2" key="2">
    <citation type="journal article" date="2011" name="Mol. Biol. Evol.">
        <title>Unity in variety--the pan-genome of the Chlamydiae.</title>
        <authorList>
            <person name="Collingro A."/>
            <person name="Tischler P."/>
            <person name="Weinmaier T."/>
            <person name="Penz T."/>
            <person name="Heinz E."/>
            <person name="Brunham R.C."/>
            <person name="Read T.D."/>
            <person name="Bavoil P.M."/>
            <person name="Sachse K."/>
            <person name="Kahane S."/>
            <person name="Friedman M.G."/>
            <person name="Rattei T."/>
            <person name="Myers G.S."/>
            <person name="Horn M."/>
        </authorList>
    </citation>
    <scope>NUCLEOTIDE SEQUENCE [LARGE SCALE GENOMIC DNA]</scope>
    <source>
        <strain evidence="2">UV7</strain>
    </source>
</reference>
<keyword evidence="2" id="KW-1185">Reference proteome</keyword>
<accession>F8KV56</accession>
<reference key="1">
    <citation type="journal article" date="2011" name="Mol. Biol. Evol.">
        <title>Unity in variety -- the pan-genome of the Chlamydiae.</title>
        <authorList>
            <person name="Collingro A."/>
            <person name="Tischler P."/>
            <person name="Weinmaier T."/>
            <person name="Penz T."/>
            <person name="Heinz E."/>
            <person name="Brunham R.C."/>
            <person name="Read T.D."/>
            <person name="Bavoil P.M."/>
            <person name="Sachse K."/>
            <person name="Kahane S."/>
            <person name="Friedman M.G."/>
            <person name="Rattei T."/>
            <person name="Myers G.S.A."/>
            <person name="Horn M."/>
        </authorList>
    </citation>
    <scope>NUCLEOTIDE SEQUENCE</scope>
    <source>
        <strain>UV7</strain>
    </source>
</reference>
<name>F8KV56_PARAV</name>
<dbReference type="KEGG" id="puv:PUV_01860"/>
<sequence>MEGFEAEKTYNKCYEKFADFKEQVRRFFFEEVLKIKTN</sequence>
<protein>
    <submittedName>
        <fullName evidence="1">Uncharacterized protein</fullName>
    </submittedName>
</protein>
<dbReference type="AlphaFoldDB" id="F8KV56"/>
<gene>
    <name evidence="1" type="ordered locus">PUV_01860</name>
</gene>
<dbReference type="STRING" id="765952.PUV_01860"/>
<evidence type="ECO:0000313" key="2">
    <source>
        <dbReference type="Proteomes" id="UP000000495"/>
    </source>
</evidence>
<proteinExistence type="predicted"/>
<evidence type="ECO:0000313" key="1">
    <source>
        <dbReference type="EMBL" id="CCB85136.1"/>
    </source>
</evidence>